<dbReference type="EMBL" id="KR029577">
    <property type="protein sequence ID" value="AKH45949.1"/>
    <property type="molecule type" value="Genomic_DNA"/>
</dbReference>
<evidence type="ECO:0000313" key="1">
    <source>
        <dbReference type="EMBL" id="AKH45949.1"/>
    </source>
</evidence>
<reference evidence="1" key="2">
    <citation type="submission" date="2015-03" db="EMBL/GenBank/DDBJ databases">
        <authorList>
            <person name="Chow C.-E.T."/>
            <person name="Winget D.M."/>
            <person name="White R.A.III."/>
            <person name="Hallam S.J."/>
            <person name="Suttle C.A."/>
        </authorList>
    </citation>
    <scope>NUCLEOTIDE SEQUENCE</scope>
    <source>
        <strain evidence="1">Anoxic3_1</strain>
    </source>
</reference>
<reference evidence="1" key="1">
    <citation type="journal article" date="2015" name="Front. Microbiol.">
        <title>Combining genomic sequencing methods to explore viral diversity and reveal potential virus-host interactions.</title>
        <authorList>
            <person name="Chow C.E."/>
            <person name="Winget D.M."/>
            <person name="White R.A.III."/>
            <person name="Hallam S.J."/>
            <person name="Suttle C.A."/>
        </authorList>
    </citation>
    <scope>NUCLEOTIDE SEQUENCE</scope>
    <source>
        <strain evidence="1">Anoxic3_1</strain>
    </source>
</reference>
<proteinExistence type="predicted"/>
<organism evidence="1">
    <name type="scientific">uncultured marine virus</name>
    <dbReference type="NCBI Taxonomy" id="186617"/>
    <lineage>
        <taxon>Viruses</taxon>
        <taxon>environmental samples</taxon>
    </lineage>
</organism>
<accession>A0A0F7L0A8</accession>
<name>A0A0F7L0A8_9VIRU</name>
<sequence length="68" mass="7600">MSSAAFMASSFSASMAWPSVSSVRMRRFSFWSQSIRSTLALKVTWSSSGICEEQDRPPSMSRATIRIM</sequence>
<protein>
    <submittedName>
        <fullName evidence="1">Uncharacterized protein</fullName>
    </submittedName>
</protein>